<dbReference type="EMBL" id="MK072455">
    <property type="protein sequence ID" value="AYV85488.1"/>
    <property type="molecule type" value="Genomic_DNA"/>
</dbReference>
<proteinExistence type="predicted"/>
<protein>
    <submittedName>
        <fullName evidence="2">Uncharacterized protein</fullName>
    </submittedName>
</protein>
<organism evidence="2">
    <name type="scientific">Satyrvirus sp</name>
    <dbReference type="NCBI Taxonomy" id="2487771"/>
    <lineage>
        <taxon>Viruses</taxon>
        <taxon>Varidnaviria</taxon>
        <taxon>Bamfordvirae</taxon>
        <taxon>Nucleocytoviricota</taxon>
        <taxon>Megaviricetes</taxon>
        <taxon>Imitervirales</taxon>
        <taxon>Mimiviridae</taxon>
        <taxon>Megamimivirinae</taxon>
    </lineage>
</organism>
<name>A0A3G5AED2_9VIRU</name>
<feature type="compositionally biased region" description="Low complexity" evidence="1">
    <location>
        <begin position="314"/>
        <end position="325"/>
    </location>
</feature>
<evidence type="ECO:0000256" key="1">
    <source>
        <dbReference type="SAM" id="MobiDB-lite"/>
    </source>
</evidence>
<accession>A0A3G5AED2</accession>
<feature type="region of interest" description="Disordered" evidence="1">
    <location>
        <begin position="314"/>
        <end position="333"/>
    </location>
</feature>
<gene>
    <name evidence="2" type="ORF">Satyrvirus19_10</name>
</gene>
<reference evidence="2" key="1">
    <citation type="submission" date="2018-10" db="EMBL/GenBank/DDBJ databases">
        <title>Hidden diversity of soil giant viruses.</title>
        <authorList>
            <person name="Schulz F."/>
            <person name="Alteio L."/>
            <person name="Goudeau D."/>
            <person name="Ryan E.M."/>
            <person name="Malmstrom R.R."/>
            <person name="Blanchard J."/>
            <person name="Woyke T."/>
        </authorList>
    </citation>
    <scope>NUCLEOTIDE SEQUENCE</scope>
    <source>
        <strain evidence="2">SAV1</strain>
    </source>
</reference>
<sequence length="333" mass="38718">METKQPIKALKISDISIKDITIGTKKINNMVSIKLKDGLLHFQTPYVESFGNLKKTNYPNIYQLYTLFKGDNQNKINEWFEFLENLETHIINQIVNSSPKWFTKNNITNKSLIRELDGEKNIFFIRWGFDLQENMFINEKKEPFDPSALKEKDLIKLIVEVPSLWIKENQCGLAAFVKKIMVKPFVEKIPNEYVFDDEFDDETESEDNSDEVDKNNIISVLATEQKTKPKHKTSKFNQMNENSVIELIDTKNNKTKPNNEHKIQNLQPSKQQNHHNHHKQPGPGNIRPVSKQTILSMKPKQENTMKKGIIFSNASDDLDNFSSSNNKEDIDFE</sequence>
<feature type="region of interest" description="Disordered" evidence="1">
    <location>
        <begin position="223"/>
        <end position="243"/>
    </location>
</feature>
<evidence type="ECO:0000313" key="2">
    <source>
        <dbReference type="EMBL" id="AYV85488.1"/>
    </source>
</evidence>
<feature type="region of interest" description="Disordered" evidence="1">
    <location>
        <begin position="268"/>
        <end position="289"/>
    </location>
</feature>